<organism evidence="1 2">
    <name type="scientific">Erwinia plantamica</name>
    <dbReference type="NCBI Taxonomy" id="3237104"/>
    <lineage>
        <taxon>Bacteria</taxon>
        <taxon>Pseudomonadati</taxon>
        <taxon>Pseudomonadota</taxon>
        <taxon>Gammaproteobacteria</taxon>
        <taxon>Enterobacterales</taxon>
        <taxon>Erwiniaceae</taxon>
        <taxon>Erwinia</taxon>
    </lineage>
</organism>
<dbReference type="EMBL" id="JBGCUC010000126">
    <property type="protein sequence ID" value="MFG6079017.1"/>
    <property type="molecule type" value="Genomic_DNA"/>
</dbReference>
<evidence type="ECO:0000313" key="1">
    <source>
        <dbReference type="EMBL" id="MFG6079017.1"/>
    </source>
</evidence>
<protein>
    <submittedName>
        <fullName evidence="1">Uncharacterized protein</fullName>
    </submittedName>
</protein>
<dbReference type="RefSeq" id="WP_394150648.1">
    <property type="nucleotide sequence ID" value="NZ_JBGCUC010000126.1"/>
</dbReference>
<evidence type="ECO:0000313" key="2">
    <source>
        <dbReference type="Proteomes" id="UP001605250"/>
    </source>
</evidence>
<proteinExistence type="predicted"/>
<accession>A0ABW7CV64</accession>
<reference evidence="1 2" key="1">
    <citation type="submission" date="2024-07" db="EMBL/GenBank/DDBJ databases">
        <title>Novel bacterial strain Erwinia sp. OPT-41 promoting growth of various crops.</title>
        <authorList>
            <person name="Egorshina A."/>
            <person name="Lukyantsev M.A."/>
            <person name="Golubev S.N."/>
            <person name="Muratova A.Y."/>
            <person name="Bulygina E.A."/>
        </authorList>
    </citation>
    <scope>NUCLEOTIDE SEQUENCE [LARGE SCALE GENOMIC DNA]</scope>
    <source>
        <strain evidence="1 2">OPT-41</strain>
    </source>
</reference>
<sequence>MASTIVAHGMRRDAAIILSHPLPRLAIDLGLWCNCRMLPDQGKWCLGMKRPALLVPIMAVLASTA</sequence>
<keyword evidence="2" id="KW-1185">Reference proteome</keyword>
<feature type="non-terminal residue" evidence="1">
    <location>
        <position position="65"/>
    </location>
</feature>
<gene>
    <name evidence="1" type="ORF">AB3U87_22445</name>
</gene>
<dbReference type="Proteomes" id="UP001605250">
    <property type="component" value="Unassembled WGS sequence"/>
</dbReference>
<comment type="caution">
    <text evidence="1">The sequence shown here is derived from an EMBL/GenBank/DDBJ whole genome shotgun (WGS) entry which is preliminary data.</text>
</comment>
<name>A0ABW7CV64_9GAMM</name>